<name>A0A8C1LUD5_CYPCA</name>
<keyword evidence="5" id="KW-0472">Membrane</keyword>
<dbReference type="SUPFAM" id="SSF48726">
    <property type="entry name" value="Immunoglobulin"/>
    <property type="match status" value="1"/>
</dbReference>
<dbReference type="Ensembl" id="ENSCCRT00010074323.1">
    <property type="protein sequence ID" value="ENSCCRP00010067320.1"/>
    <property type="gene ID" value="ENSCCRG00010029145.1"/>
</dbReference>
<dbReference type="InterPro" id="IPR013783">
    <property type="entry name" value="Ig-like_fold"/>
</dbReference>
<organism evidence="8 9">
    <name type="scientific">Cyprinus carpio</name>
    <name type="common">Common carp</name>
    <dbReference type="NCBI Taxonomy" id="7962"/>
    <lineage>
        <taxon>Eukaryota</taxon>
        <taxon>Metazoa</taxon>
        <taxon>Chordata</taxon>
        <taxon>Craniata</taxon>
        <taxon>Vertebrata</taxon>
        <taxon>Euteleostomi</taxon>
        <taxon>Actinopterygii</taxon>
        <taxon>Neopterygii</taxon>
        <taxon>Teleostei</taxon>
        <taxon>Ostariophysi</taxon>
        <taxon>Cypriniformes</taxon>
        <taxon>Cyprinidae</taxon>
        <taxon>Cyprininae</taxon>
        <taxon>Cyprinus</taxon>
    </lineage>
</organism>
<feature type="transmembrane region" description="Helical" evidence="5">
    <location>
        <begin position="172"/>
        <end position="189"/>
    </location>
</feature>
<keyword evidence="4" id="KW-0393">Immunoglobulin domain</keyword>
<feature type="chain" id="PRO_5034622251" description="Immunoglobulin V-set domain-containing protein" evidence="6">
    <location>
        <begin position="21"/>
        <end position="211"/>
    </location>
</feature>
<evidence type="ECO:0000259" key="7">
    <source>
        <dbReference type="SMART" id="SM00406"/>
    </source>
</evidence>
<keyword evidence="3" id="KW-0675">Receptor</keyword>
<dbReference type="Proteomes" id="UP000694427">
    <property type="component" value="Unplaced"/>
</dbReference>
<keyword evidence="2" id="KW-1064">Adaptive immunity</keyword>
<dbReference type="AlphaFoldDB" id="A0A8C1LUD5"/>
<reference evidence="8" key="1">
    <citation type="submission" date="2025-08" db="UniProtKB">
        <authorList>
            <consortium name="Ensembl"/>
        </authorList>
    </citation>
    <scope>IDENTIFICATION</scope>
</reference>
<dbReference type="Pfam" id="PF07686">
    <property type="entry name" value="V-set"/>
    <property type="match status" value="1"/>
</dbReference>
<dbReference type="PANTHER" id="PTHR19367:SF18">
    <property type="entry name" value="T CELL RECEPTOR ALPHA VARIABLE 16"/>
    <property type="match status" value="1"/>
</dbReference>
<dbReference type="GO" id="GO:0002250">
    <property type="term" value="P:adaptive immune response"/>
    <property type="evidence" value="ECO:0007669"/>
    <property type="project" value="UniProtKB-KW"/>
</dbReference>
<keyword evidence="1 6" id="KW-0732">Signal</keyword>
<evidence type="ECO:0000313" key="9">
    <source>
        <dbReference type="Proteomes" id="UP000694427"/>
    </source>
</evidence>
<evidence type="ECO:0000256" key="6">
    <source>
        <dbReference type="SAM" id="SignalP"/>
    </source>
</evidence>
<evidence type="ECO:0000256" key="1">
    <source>
        <dbReference type="ARBA" id="ARBA00022729"/>
    </source>
</evidence>
<keyword evidence="9" id="KW-1185">Reference proteome</keyword>
<dbReference type="InterPro" id="IPR036179">
    <property type="entry name" value="Ig-like_dom_sf"/>
</dbReference>
<keyword evidence="5" id="KW-1133">Transmembrane helix</keyword>
<evidence type="ECO:0000256" key="3">
    <source>
        <dbReference type="ARBA" id="ARBA00023170"/>
    </source>
</evidence>
<dbReference type="Gene3D" id="2.60.40.10">
    <property type="entry name" value="Immunoglobulins"/>
    <property type="match status" value="1"/>
</dbReference>
<proteinExistence type="predicted"/>
<keyword evidence="2" id="KW-0391">Immunity</keyword>
<keyword evidence="5" id="KW-0812">Transmembrane</keyword>
<feature type="domain" description="Immunoglobulin V-set" evidence="7">
    <location>
        <begin position="38"/>
        <end position="119"/>
    </location>
</feature>
<reference evidence="8" key="2">
    <citation type="submission" date="2025-09" db="UniProtKB">
        <authorList>
            <consortium name="Ensembl"/>
        </authorList>
    </citation>
    <scope>IDENTIFICATION</scope>
</reference>
<evidence type="ECO:0000256" key="4">
    <source>
        <dbReference type="ARBA" id="ARBA00023319"/>
    </source>
</evidence>
<protein>
    <recommendedName>
        <fullName evidence="7">Immunoglobulin V-set domain-containing protein</fullName>
    </recommendedName>
</protein>
<feature type="signal peptide" evidence="6">
    <location>
        <begin position="1"/>
        <end position="20"/>
    </location>
</feature>
<evidence type="ECO:0000256" key="2">
    <source>
        <dbReference type="ARBA" id="ARBA00023130"/>
    </source>
</evidence>
<dbReference type="PANTHER" id="PTHR19367">
    <property type="entry name" value="T-CELL RECEPTOR ALPHA CHAIN V REGION"/>
    <property type="match status" value="1"/>
</dbReference>
<evidence type="ECO:0000256" key="5">
    <source>
        <dbReference type="SAM" id="Phobius"/>
    </source>
</evidence>
<accession>A0A8C1LUD5</accession>
<dbReference type="InterPro" id="IPR051287">
    <property type="entry name" value="TCR_variable_region"/>
</dbReference>
<dbReference type="InterPro" id="IPR013106">
    <property type="entry name" value="Ig_V-set"/>
</dbReference>
<sequence length="211" mass="24587">MTKWLIITLLFTTHDFMCWGQDSVEQPLRENTSAEGNQVTLLCNYTLMSSANAYLFLYKQLQNRSQTFILSDISIGKGTTEPEFQERFDVKLDSTLGTVPLMIQDDVRVSDSAVYYCALRPTVTEAHSTFILKSCVPGNKASPTVFRKICYVYILNICLYNKNYMNINRRKYFQIIGLYFVCIHIYIINMQRTHTYIMQTKTFILYAINYD</sequence>
<dbReference type="SMART" id="SM00406">
    <property type="entry name" value="IGv"/>
    <property type="match status" value="1"/>
</dbReference>
<evidence type="ECO:0000313" key="8">
    <source>
        <dbReference type="Ensembl" id="ENSCCRP00010067320.1"/>
    </source>
</evidence>